<proteinExistence type="inferred from homology"/>
<dbReference type="Ensembl" id="ENSONIT00000080637.1">
    <property type="protein sequence ID" value="ENSONIP00000071979.1"/>
    <property type="gene ID" value="ENSONIG00000040141.1"/>
</dbReference>
<dbReference type="PRINTS" id="PR00135">
    <property type="entry name" value="LYZLACT"/>
</dbReference>
<dbReference type="Gene3D" id="1.10.530.10">
    <property type="match status" value="1"/>
</dbReference>
<dbReference type="GeneTree" id="ENSGT00940000153832"/>
<dbReference type="EC" id="3.2.1.17" evidence="2"/>
<protein>
    <recommendedName>
        <fullName evidence="2">lysozyme</fullName>
        <ecNumber evidence="2">3.2.1.17</ecNumber>
    </recommendedName>
</protein>
<keyword evidence="4" id="KW-1015">Disulfide bond</keyword>
<evidence type="ECO:0000256" key="6">
    <source>
        <dbReference type="SAM" id="SignalP"/>
    </source>
</evidence>
<dbReference type="FunFam" id="1.10.530.10:FF:000001">
    <property type="entry name" value="Lysozyme C"/>
    <property type="match status" value="1"/>
</dbReference>
<sequence length="187" mass="20840">MRSVFVFLLLITVASAKVFERCDWARKLKANGMDGYRGVSLANWVCLTKHESNYNTKATNRNTDGSTDFGIFQINSRWWCNDRRINSANGCNIDCSVLLTDDVTSAINCAKRIVREQGITACSDTPRPGGCGPASCWSRLGSHTPATDQACRGSYLTERWSFLRCRIVELDSMRRAEHRTAGRTGCA</sequence>
<evidence type="ECO:0000256" key="1">
    <source>
        <dbReference type="ARBA" id="ARBA00010859"/>
    </source>
</evidence>
<dbReference type="InParanoid" id="A0A669EKL1"/>
<dbReference type="CDD" id="cd16897">
    <property type="entry name" value="LYZ_C"/>
    <property type="match status" value="1"/>
</dbReference>
<feature type="chain" id="PRO_5025664186" description="lysozyme" evidence="6">
    <location>
        <begin position="17"/>
        <end position="187"/>
    </location>
</feature>
<organism evidence="7 8">
    <name type="scientific">Oreochromis niloticus</name>
    <name type="common">Nile tilapia</name>
    <name type="synonym">Tilapia nilotica</name>
    <dbReference type="NCBI Taxonomy" id="8128"/>
    <lineage>
        <taxon>Eukaryota</taxon>
        <taxon>Metazoa</taxon>
        <taxon>Chordata</taxon>
        <taxon>Craniata</taxon>
        <taxon>Vertebrata</taxon>
        <taxon>Euteleostomi</taxon>
        <taxon>Actinopterygii</taxon>
        <taxon>Neopterygii</taxon>
        <taxon>Teleostei</taxon>
        <taxon>Neoteleostei</taxon>
        <taxon>Acanthomorphata</taxon>
        <taxon>Ovalentaria</taxon>
        <taxon>Cichlomorphae</taxon>
        <taxon>Cichliformes</taxon>
        <taxon>Cichlidae</taxon>
        <taxon>African cichlids</taxon>
        <taxon>Pseudocrenilabrinae</taxon>
        <taxon>Oreochromini</taxon>
        <taxon>Oreochromis</taxon>
    </lineage>
</organism>
<evidence type="ECO:0000256" key="3">
    <source>
        <dbReference type="ARBA" id="ARBA00022638"/>
    </source>
</evidence>
<keyword evidence="3" id="KW-0081">Bacteriolytic enzyme</keyword>
<dbReference type="Pfam" id="PF00062">
    <property type="entry name" value="Lys"/>
    <property type="match status" value="1"/>
</dbReference>
<evidence type="ECO:0000313" key="8">
    <source>
        <dbReference type="Proteomes" id="UP000005207"/>
    </source>
</evidence>
<dbReference type="SUPFAM" id="SSF53955">
    <property type="entry name" value="Lysozyme-like"/>
    <property type="match status" value="1"/>
</dbReference>
<keyword evidence="3" id="KW-0929">Antimicrobial</keyword>
<accession>A0A669EKL1</accession>
<dbReference type="Proteomes" id="UP000005207">
    <property type="component" value="Linkage group LG3"/>
</dbReference>
<dbReference type="AlphaFoldDB" id="A0A669EKL1"/>
<dbReference type="PRINTS" id="PR00137">
    <property type="entry name" value="LYSOZYME"/>
</dbReference>
<evidence type="ECO:0000256" key="5">
    <source>
        <dbReference type="RuleBase" id="RU004440"/>
    </source>
</evidence>
<dbReference type="SMART" id="SM00263">
    <property type="entry name" value="LYZ1"/>
    <property type="match status" value="1"/>
</dbReference>
<dbReference type="InterPro" id="IPR023346">
    <property type="entry name" value="Lysozyme-like_dom_sf"/>
</dbReference>
<dbReference type="GO" id="GO:0031640">
    <property type="term" value="P:killing of cells of another organism"/>
    <property type="evidence" value="ECO:0007669"/>
    <property type="project" value="UniProtKB-KW"/>
</dbReference>
<gene>
    <name evidence="7" type="primary">LYZ</name>
</gene>
<evidence type="ECO:0000313" key="7">
    <source>
        <dbReference type="Ensembl" id="ENSONIP00000071979.1"/>
    </source>
</evidence>
<reference evidence="7" key="2">
    <citation type="submission" date="2025-08" db="UniProtKB">
        <authorList>
            <consortium name="Ensembl"/>
        </authorList>
    </citation>
    <scope>IDENTIFICATION</scope>
</reference>
<dbReference type="PANTHER" id="PTHR11407">
    <property type="entry name" value="LYSOZYME C"/>
    <property type="match status" value="1"/>
</dbReference>
<dbReference type="GO" id="GO:0042742">
    <property type="term" value="P:defense response to bacterium"/>
    <property type="evidence" value="ECO:0007669"/>
    <property type="project" value="UniProtKB-KW"/>
</dbReference>
<reference evidence="8" key="1">
    <citation type="submission" date="2012-01" db="EMBL/GenBank/DDBJ databases">
        <title>The Genome Sequence of Oreochromis niloticus (Nile Tilapia).</title>
        <authorList>
            <consortium name="Broad Institute Genome Assembly Team"/>
            <consortium name="Broad Institute Sequencing Platform"/>
            <person name="Di Palma F."/>
            <person name="Johnson J."/>
            <person name="Lander E.S."/>
            <person name="Lindblad-Toh K."/>
        </authorList>
    </citation>
    <scope>NUCLEOTIDE SEQUENCE [LARGE SCALE GENOMIC DNA]</scope>
</reference>
<dbReference type="InterPro" id="IPR001916">
    <property type="entry name" value="Glyco_hydro_22"/>
</dbReference>
<reference evidence="7" key="3">
    <citation type="submission" date="2025-09" db="UniProtKB">
        <authorList>
            <consortium name="Ensembl"/>
        </authorList>
    </citation>
    <scope>IDENTIFICATION</scope>
</reference>
<dbReference type="InterPro" id="IPR000974">
    <property type="entry name" value="Glyco_hydro_22_lys"/>
</dbReference>
<dbReference type="GO" id="GO:0003796">
    <property type="term" value="F:lysozyme activity"/>
    <property type="evidence" value="ECO:0007669"/>
    <property type="project" value="UniProtKB-EC"/>
</dbReference>
<feature type="signal peptide" evidence="6">
    <location>
        <begin position="1"/>
        <end position="16"/>
    </location>
</feature>
<comment type="similarity">
    <text evidence="1 5">Belongs to the glycosyl hydrolase 22 family.</text>
</comment>
<evidence type="ECO:0000256" key="4">
    <source>
        <dbReference type="ARBA" id="ARBA00023157"/>
    </source>
</evidence>
<keyword evidence="8" id="KW-1185">Reference proteome</keyword>
<name>A0A669EKL1_ORENI</name>
<dbReference type="PANTHER" id="PTHR11407:SF63">
    <property type="entry name" value="LYSOZYME C"/>
    <property type="match status" value="1"/>
</dbReference>
<dbReference type="PROSITE" id="PS51348">
    <property type="entry name" value="GLYCOSYL_HYDROL_F22_2"/>
    <property type="match status" value="1"/>
</dbReference>
<keyword evidence="6" id="KW-0732">Signal</keyword>
<evidence type="ECO:0000256" key="2">
    <source>
        <dbReference type="ARBA" id="ARBA00012732"/>
    </source>
</evidence>